<dbReference type="CDD" id="cd07138">
    <property type="entry name" value="ALDH_CddD_SSP0762"/>
    <property type="match status" value="1"/>
</dbReference>
<dbReference type="Proteomes" id="UP000011863">
    <property type="component" value="Chromosome"/>
</dbReference>
<dbReference type="FunFam" id="3.40.605.10:FF:000007">
    <property type="entry name" value="NAD/NADP-dependent betaine aldehyde dehydrogenase"/>
    <property type="match status" value="1"/>
</dbReference>
<proteinExistence type="inferred from homology"/>
<evidence type="ECO:0000256" key="2">
    <source>
        <dbReference type="ARBA" id="ARBA00023002"/>
    </source>
</evidence>
<accession>A0A6C7EII9</accession>
<dbReference type="RefSeq" id="WP_015443595.1">
    <property type="nucleotide sequence ID" value="NC_020520.1"/>
</dbReference>
<dbReference type="PANTHER" id="PTHR42804:SF1">
    <property type="entry name" value="ALDEHYDE DEHYDROGENASE-RELATED"/>
    <property type="match status" value="1"/>
</dbReference>
<dbReference type="Pfam" id="PF00171">
    <property type="entry name" value="Aldedh"/>
    <property type="match status" value="1"/>
</dbReference>
<dbReference type="Gene3D" id="3.40.605.10">
    <property type="entry name" value="Aldehyde Dehydrogenase, Chain A, domain 1"/>
    <property type="match status" value="1"/>
</dbReference>
<dbReference type="OrthoDB" id="6882680at2"/>
<reference evidence="4 5" key="1">
    <citation type="journal article" date="2013" name="Int. J. Syst. Evol. Microbiol.">
        <title>Ilumatobacter nonamiense sp. nov. and Ilumatobacter coccineum sp. nov., isolated from seashore sand.</title>
        <authorList>
            <person name="Matsumoto A."/>
            <person name="Kasai H."/>
            <person name="Matsuo Y."/>
            <person name="Shizuri Y."/>
            <person name="Ichikawa N."/>
            <person name="Fujita N."/>
            <person name="Omura S."/>
            <person name="Takahashi Y."/>
        </authorList>
    </citation>
    <scope>NUCLEOTIDE SEQUENCE [LARGE SCALE GENOMIC DNA]</scope>
    <source>
        <strain evidence="5">NBRC 103263 / KCTC 29153 / YM16-304</strain>
    </source>
</reference>
<dbReference type="GO" id="GO:0016620">
    <property type="term" value="F:oxidoreductase activity, acting on the aldehyde or oxo group of donors, NAD or NADP as acceptor"/>
    <property type="evidence" value="ECO:0007669"/>
    <property type="project" value="InterPro"/>
</dbReference>
<dbReference type="Gene3D" id="3.40.309.10">
    <property type="entry name" value="Aldehyde Dehydrogenase, Chain A, domain 2"/>
    <property type="match status" value="1"/>
</dbReference>
<comment type="similarity">
    <text evidence="1">Belongs to the aldehyde dehydrogenase family.</text>
</comment>
<dbReference type="InterPro" id="IPR016163">
    <property type="entry name" value="Ald_DH_C"/>
</dbReference>
<name>A0A6C7EII9_ILUCY</name>
<dbReference type="InterPro" id="IPR016161">
    <property type="entry name" value="Ald_DH/histidinol_DH"/>
</dbReference>
<keyword evidence="2 4" id="KW-0560">Oxidoreductase</keyword>
<evidence type="ECO:0000259" key="3">
    <source>
        <dbReference type="Pfam" id="PF00171"/>
    </source>
</evidence>
<dbReference type="KEGG" id="aym:YM304_40340"/>
<evidence type="ECO:0000313" key="4">
    <source>
        <dbReference type="EMBL" id="BAN04348.1"/>
    </source>
</evidence>
<sequence>MRVHSDLYIGGQWVAATGTDVIEVVNPSTEEVFASVPAASKDDADAAVAAARGAFESWSQLSIDERTDYVEKIAAAMAERSEEIAALVSAEQGMPIANARRVQAGLPTMVMQSYVGIGREYAAAEPERVGNSMVVEEPIGVCTFITPWNYPLHQIVGKVAPALVAGCTMIVKPSSETPLNAFVLAEIMHEVGVPAGVFNLVTGAGRTVGEALCVHPDVDMISITGSTEAGARIAELGAPTVKRICQELGGKSANVILESADISKAVPAGITGMMLNCGQTCTALTRMIVPRSRQDEVVDLAVEALNSLSMGDPTSDEHFLGPMVSASQKTTVQDYIRTGIDEGARLVAGGPDDPEGYDVGFYVQPTIFADVDNSMVIAQEEIFGPVLCIIPADSDDDAIAIANDSPFGLSGAVWADTDDNAIAAARRLRTGQVMVNGGRFNPLAPFGGYKASGNGRELGRAGLDEFLETKAIQLPA</sequence>
<feature type="domain" description="Aldehyde dehydrogenase" evidence="3">
    <location>
        <begin position="13"/>
        <end position="472"/>
    </location>
</feature>
<keyword evidence="5" id="KW-1185">Reference proteome</keyword>
<dbReference type="InterPro" id="IPR016162">
    <property type="entry name" value="Ald_DH_N"/>
</dbReference>
<dbReference type="EMBL" id="AP012057">
    <property type="protein sequence ID" value="BAN04348.1"/>
    <property type="molecule type" value="Genomic_DNA"/>
</dbReference>
<dbReference type="AlphaFoldDB" id="A0A6C7EII9"/>
<dbReference type="SUPFAM" id="SSF53720">
    <property type="entry name" value="ALDH-like"/>
    <property type="match status" value="1"/>
</dbReference>
<organism evidence="4 5">
    <name type="scientific">Ilumatobacter coccineus (strain NBRC 103263 / KCTC 29153 / YM16-304)</name>
    <dbReference type="NCBI Taxonomy" id="1313172"/>
    <lineage>
        <taxon>Bacteria</taxon>
        <taxon>Bacillati</taxon>
        <taxon>Actinomycetota</taxon>
        <taxon>Acidimicrobiia</taxon>
        <taxon>Acidimicrobiales</taxon>
        <taxon>Ilumatobacteraceae</taxon>
        <taxon>Ilumatobacter</taxon>
    </lineage>
</organism>
<gene>
    <name evidence="4" type="ORF">YM304_40340</name>
</gene>
<evidence type="ECO:0000313" key="5">
    <source>
        <dbReference type="Proteomes" id="UP000011863"/>
    </source>
</evidence>
<dbReference type="PANTHER" id="PTHR42804">
    <property type="entry name" value="ALDEHYDE DEHYDROGENASE"/>
    <property type="match status" value="1"/>
</dbReference>
<dbReference type="EC" id="1.2.1.-" evidence="4"/>
<protein>
    <submittedName>
        <fullName evidence="4">Aldehyde dehydrogenase</fullName>
        <ecNumber evidence="4">1.2.1.-</ecNumber>
    </submittedName>
</protein>
<evidence type="ECO:0000256" key="1">
    <source>
        <dbReference type="ARBA" id="ARBA00009986"/>
    </source>
</evidence>
<dbReference type="InterPro" id="IPR015590">
    <property type="entry name" value="Aldehyde_DH_dom"/>
</dbReference>